<dbReference type="EMBL" id="FR904290">
    <property type="protein sequence ID" value="CDQ57685.1"/>
    <property type="molecule type" value="Genomic_DNA"/>
</dbReference>
<evidence type="ECO:0000313" key="14">
    <source>
        <dbReference type="EMBL" id="CDQ57685.1"/>
    </source>
</evidence>
<dbReference type="STRING" id="8022.A0A060VZE4"/>
<dbReference type="FunFam" id="3.30.160.60:FF:001049">
    <property type="entry name" value="zinc finger protein 319"/>
    <property type="match status" value="1"/>
</dbReference>
<keyword evidence="3" id="KW-0479">Metal-binding</keyword>
<dbReference type="GO" id="GO:0008270">
    <property type="term" value="F:zinc ion binding"/>
    <property type="evidence" value="ECO:0007669"/>
    <property type="project" value="UniProtKB-KW"/>
</dbReference>
<protein>
    <recommendedName>
        <fullName evidence="13">C2H2-type domain-containing protein</fullName>
    </recommendedName>
</protein>
<keyword evidence="6" id="KW-0862">Zinc</keyword>
<gene>
    <name evidence="14" type="ORF">GSONMT00073994001</name>
</gene>
<dbReference type="GO" id="GO:0000978">
    <property type="term" value="F:RNA polymerase II cis-regulatory region sequence-specific DNA binding"/>
    <property type="evidence" value="ECO:0007669"/>
    <property type="project" value="TreeGrafter"/>
</dbReference>
<evidence type="ECO:0000256" key="6">
    <source>
        <dbReference type="ARBA" id="ARBA00022833"/>
    </source>
</evidence>
<dbReference type="InterPro" id="IPR013087">
    <property type="entry name" value="Znf_C2H2_type"/>
</dbReference>
<evidence type="ECO:0000256" key="2">
    <source>
        <dbReference type="ARBA" id="ARBA00006991"/>
    </source>
</evidence>
<evidence type="ECO:0000256" key="8">
    <source>
        <dbReference type="ARBA" id="ARBA00023125"/>
    </source>
</evidence>
<sequence length="502" mass="56242">MEVLANAAVAEICKLVDDDYAVFRLEMSQSQKENRGLRRKLQLLELKVARERVLASRPSSVKILDQNRGMARGEAHLTGGHRSFVKPVEHNTWRDDQPITVDEGSGTSTQHVIVIESAEAAGPGVKQERSEGEKDPRHSRDIQTETAAVAPEDLTAAPQARTRHSILEVSGTPNAVLKSETDTETLTVTHRLLHTGSEHISEPERLSCPAASGSEYLPVFRQRMGHSRGDGDALDTGVDDLSCSYATEMDPGNMPLRLETQTDLSRGKWNRYSSSVYSEGCLDKIGEGLVVDEVTVKLEGNVPPTWNGHLGDRHSQGRDFLDYRESLETNQNVATHSPFHVFKDRDPVSTLMAPSDSHSHILFDQVLNSNDRARAQAQGGGATSGNSKEKRFLCMFCNKGFSCPQKVEIHKRVHTGEKPFSCTQCHVRFAQAGDLKRHQRVHSGEKPYSCPQCEKRFSRQDQLKRHHMVHTRERPFACTHCGKRFSERSYLRMHQQKNHSTQ</sequence>
<keyword evidence="5 11" id="KW-0863">Zinc-finger</keyword>
<evidence type="ECO:0000256" key="12">
    <source>
        <dbReference type="SAM" id="MobiDB-lite"/>
    </source>
</evidence>
<dbReference type="PaxDb" id="8022-A0A060VZE4"/>
<dbReference type="SMART" id="SM00355">
    <property type="entry name" value="ZnF_C2H2"/>
    <property type="match status" value="4"/>
</dbReference>
<feature type="compositionally biased region" description="Basic and acidic residues" evidence="12">
    <location>
        <begin position="126"/>
        <end position="143"/>
    </location>
</feature>
<dbReference type="PANTHER" id="PTHR23235">
    <property type="entry name" value="KRUEPPEL-LIKE TRANSCRIPTION FACTOR"/>
    <property type="match status" value="1"/>
</dbReference>
<feature type="domain" description="C2H2-type" evidence="13">
    <location>
        <begin position="448"/>
        <end position="475"/>
    </location>
</feature>
<dbReference type="PROSITE" id="PS00028">
    <property type="entry name" value="ZINC_FINGER_C2H2_1"/>
    <property type="match status" value="4"/>
</dbReference>
<evidence type="ECO:0000256" key="10">
    <source>
        <dbReference type="ARBA" id="ARBA00023242"/>
    </source>
</evidence>
<dbReference type="GO" id="GO:0000981">
    <property type="term" value="F:DNA-binding transcription factor activity, RNA polymerase II-specific"/>
    <property type="evidence" value="ECO:0007669"/>
    <property type="project" value="TreeGrafter"/>
</dbReference>
<proteinExistence type="inferred from homology"/>
<evidence type="ECO:0000256" key="4">
    <source>
        <dbReference type="ARBA" id="ARBA00022737"/>
    </source>
</evidence>
<keyword evidence="7" id="KW-0805">Transcription regulation</keyword>
<organism evidence="14 15">
    <name type="scientific">Oncorhynchus mykiss</name>
    <name type="common">Rainbow trout</name>
    <name type="synonym">Salmo gairdneri</name>
    <dbReference type="NCBI Taxonomy" id="8022"/>
    <lineage>
        <taxon>Eukaryota</taxon>
        <taxon>Metazoa</taxon>
        <taxon>Chordata</taxon>
        <taxon>Craniata</taxon>
        <taxon>Vertebrata</taxon>
        <taxon>Euteleostomi</taxon>
        <taxon>Actinopterygii</taxon>
        <taxon>Neopterygii</taxon>
        <taxon>Teleostei</taxon>
        <taxon>Protacanthopterygii</taxon>
        <taxon>Salmoniformes</taxon>
        <taxon>Salmonidae</taxon>
        <taxon>Salmoninae</taxon>
        <taxon>Oncorhynchus</taxon>
    </lineage>
</organism>
<accession>A0A060VZE4</accession>
<keyword evidence="9" id="KW-0804">Transcription</keyword>
<feature type="domain" description="C2H2-type" evidence="13">
    <location>
        <begin position="420"/>
        <end position="447"/>
    </location>
</feature>
<evidence type="ECO:0000256" key="9">
    <source>
        <dbReference type="ARBA" id="ARBA00023163"/>
    </source>
</evidence>
<dbReference type="FunFam" id="3.30.160.60:FF:001480">
    <property type="entry name" value="Si:cabz01071911.3"/>
    <property type="match status" value="1"/>
</dbReference>
<evidence type="ECO:0000256" key="11">
    <source>
        <dbReference type="PROSITE-ProRule" id="PRU00042"/>
    </source>
</evidence>
<dbReference type="Proteomes" id="UP000193380">
    <property type="component" value="Unassembled WGS sequence"/>
</dbReference>
<dbReference type="InterPro" id="IPR036236">
    <property type="entry name" value="Znf_C2H2_sf"/>
</dbReference>
<comment type="subcellular location">
    <subcellularLocation>
        <location evidence="1">Nucleus</location>
    </subcellularLocation>
</comment>
<reference evidence="14" key="2">
    <citation type="submission" date="2014-03" db="EMBL/GenBank/DDBJ databases">
        <authorList>
            <person name="Genoscope - CEA"/>
        </authorList>
    </citation>
    <scope>NUCLEOTIDE SEQUENCE</scope>
</reference>
<feature type="domain" description="C2H2-type" evidence="13">
    <location>
        <begin position="476"/>
        <end position="502"/>
    </location>
</feature>
<dbReference type="Gene3D" id="3.30.160.60">
    <property type="entry name" value="Classic Zinc Finger"/>
    <property type="match status" value="4"/>
</dbReference>
<reference evidence="14" key="1">
    <citation type="journal article" date="2014" name="Nat. Commun.">
        <title>The rainbow trout genome provides novel insights into evolution after whole-genome duplication in vertebrates.</title>
        <authorList>
            <person name="Berthelot C."/>
            <person name="Brunet F."/>
            <person name="Chalopin D."/>
            <person name="Juanchich A."/>
            <person name="Bernard M."/>
            <person name="Noel B."/>
            <person name="Bento P."/>
            <person name="Da Silva C."/>
            <person name="Labadie K."/>
            <person name="Alberti A."/>
            <person name="Aury J.M."/>
            <person name="Louis A."/>
            <person name="Dehais P."/>
            <person name="Bardou P."/>
            <person name="Montfort J."/>
            <person name="Klopp C."/>
            <person name="Cabau C."/>
            <person name="Gaspin C."/>
            <person name="Thorgaard G.H."/>
            <person name="Boussaha M."/>
            <person name="Quillet E."/>
            <person name="Guyomard R."/>
            <person name="Galiana D."/>
            <person name="Bobe J."/>
            <person name="Volff J.N."/>
            <person name="Genet C."/>
            <person name="Wincker P."/>
            <person name="Jaillon O."/>
            <person name="Roest Crollius H."/>
            <person name="Guiguen Y."/>
        </authorList>
    </citation>
    <scope>NUCLEOTIDE SEQUENCE [LARGE SCALE GENOMIC DNA]</scope>
</reference>
<evidence type="ECO:0000259" key="13">
    <source>
        <dbReference type="PROSITE" id="PS50157"/>
    </source>
</evidence>
<dbReference type="PANTHER" id="PTHR23235:SF120">
    <property type="entry name" value="KRUPPEL-LIKE FACTOR 15"/>
    <property type="match status" value="1"/>
</dbReference>
<evidence type="ECO:0000313" key="15">
    <source>
        <dbReference type="Proteomes" id="UP000193380"/>
    </source>
</evidence>
<keyword evidence="8" id="KW-0238">DNA-binding</keyword>
<evidence type="ECO:0000256" key="5">
    <source>
        <dbReference type="ARBA" id="ARBA00022771"/>
    </source>
</evidence>
<keyword evidence="10" id="KW-0539">Nucleus</keyword>
<feature type="domain" description="C2H2-type" evidence="13">
    <location>
        <begin position="392"/>
        <end position="419"/>
    </location>
</feature>
<dbReference type="SUPFAM" id="SSF57667">
    <property type="entry name" value="beta-beta-alpha zinc fingers"/>
    <property type="match status" value="2"/>
</dbReference>
<name>A0A060VZE4_ONCMY</name>
<dbReference type="FunFam" id="3.30.160.60:FF:002343">
    <property type="entry name" value="Zinc finger protein 33A"/>
    <property type="match status" value="1"/>
</dbReference>
<dbReference type="PROSITE" id="PS50157">
    <property type="entry name" value="ZINC_FINGER_C2H2_2"/>
    <property type="match status" value="4"/>
</dbReference>
<dbReference type="AlphaFoldDB" id="A0A060VZE4"/>
<keyword evidence="4" id="KW-0677">Repeat</keyword>
<feature type="region of interest" description="Disordered" evidence="12">
    <location>
        <begin position="120"/>
        <end position="146"/>
    </location>
</feature>
<dbReference type="GO" id="GO:0005634">
    <property type="term" value="C:nucleus"/>
    <property type="evidence" value="ECO:0007669"/>
    <property type="project" value="UniProtKB-SubCell"/>
</dbReference>
<comment type="similarity">
    <text evidence="2">Belongs to the krueppel C2H2-type zinc-finger protein family.</text>
</comment>
<dbReference type="Pfam" id="PF00096">
    <property type="entry name" value="zf-C2H2"/>
    <property type="match status" value="3"/>
</dbReference>
<evidence type="ECO:0000256" key="3">
    <source>
        <dbReference type="ARBA" id="ARBA00022723"/>
    </source>
</evidence>
<evidence type="ECO:0000256" key="1">
    <source>
        <dbReference type="ARBA" id="ARBA00004123"/>
    </source>
</evidence>
<evidence type="ECO:0000256" key="7">
    <source>
        <dbReference type="ARBA" id="ARBA00023015"/>
    </source>
</evidence>